<keyword evidence="4 6" id="KW-0808">Transferase</keyword>
<evidence type="ECO:0000256" key="5">
    <source>
        <dbReference type="ARBA" id="ARBA00022898"/>
    </source>
</evidence>
<gene>
    <name evidence="8" type="ORF">LVJ94_30080</name>
</gene>
<dbReference type="InterPro" id="IPR004838">
    <property type="entry name" value="NHTrfase_class1_PyrdxlP-BS"/>
</dbReference>
<evidence type="ECO:0000313" key="9">
    <source>
        <dbReference type="Proteomes" id="UP001374803"/>
    </source>
</evidence>
<dbReference type="InterPro" id="IPR004839">
    <property type="entry name" value="Aminotransferase_I/II_large"/>
</dbReference>
<proteinExistence type="inferred from homology"/>
<accession>A0ABZ2KW07</accession>
<dbReference type="EMBL" id="CP089983">
    <property type="protein sequence ID" value="WXB01155.1"/>
    <property type="molecule type" value="Genomic_DNA"/>
</dbReference>
<keyword evidence="3 6" id="KW-0032">Aminotransferase</keyword>
<dbReference type="PANTHER" id="PTHR46383:SF1">
    <property type="entry name" value="ASPARTATE AMINOTRANSFERASE"/>
    <property type="match status" value="1"/>
</dbReference>
<comment type="similarity">
    <text evidence="2 6">Belongs to the class-I pyridoxal-phosphate-dependent aminotransferase family.</text>
</comment>
<evidence type="ECO:0000256" key="2">
    <source>
        <dbReference type="ARBA" id="ARBA00007441"/>
    </source>
</evidence>
<name>A0ABZ2KW07_9BACT</name>
<dbReference type="CDD" id="cd00609">
    <property type="entry name" value="AAT_like"/>
    <property type="match status" value="1"/>
</dbReference>
<keyword evidence="5" id="KW-0663">Pyridoxal phosphate</keyword>
<comment type="cofactor">
    <cofactor evidence="1 6">
        <name>pyridoxal 5'-phosphate</name>
        <dbReference type="ChEBI" id="CHEBI:597326"/>
    </cofactor>
</comment>
<dbReference type="InterPro" id="IPR015422">
    <property type="entry name" value="PyrdxlP-dep_Trfase_small"/>
</dbReference>
<dbReference type="InterPro" id="IPR015421">
    <property type="entry name" value="PyrdxlP-dep_Trfase_major"/>
</dbReference>
<dbReference type="Proteomes" id="UP001374803">
    <property type="component" value="Chromosome"/>
</dbReference>
<evidence type="ECO:0000256" key="1">
    <source>
        <dbReference type="ARBA" id="ARBA00001933"/>
    </source>
</evidence>
<protein>
    <recommendedName>
        <fullName evidence="6">Aminotransferase</fullName>
        <ecNumber evidence="6">2.6.1.-</ecNumber>
    </recommendedName>
</protein>
<dbReference type="PROSITE" id="PS00105">
    <property type="entry name" value="AA_TRANSFER_CLASS_1"/>
    <property type="match status" value="1"/>
</dbReference>
<dbReference type="RefSeq" id="WP_394830765.1">
    <property type="nucleotide sequence ID" value="NZ_CP089929.1"/>
</dbReference>
<sequence>MSSLHLASTAHRVATSATLEINERVQALRAEGRDVIHLGFGEASFPLLPALREALAKSATATSYGPVLGIAPLRQAIADYLGRERGIATTADRIAVAPGSKPLLYALVQLLEGDVLVPAPSWVSYAPQIVLAGRRVVPVATDERDHHRVTPAALDVAVEGAIAEGANPRVLIVNSPSNPTGGMFAAADVEALAGWARRRGVTIISDEIYAELAHGIVPHVSPARFYAEGTIVTAGLSKSFSAGGWRLGYAVFPAGEAGTALLSALRALASEIWSSAAMPVQVASVNAFLPSDEVSTYVKRSARLHGHTAGRLFKALTELGIACARPAGAFYLYPDFAPFRAQLAQVGVPGGLELARYLLDKHGIATLPGVAFGDAPEALRLRLAVSGLYEAGEALHWDLLKRTDAFASADPAEAAPLSLPLLDRAAAAFGEVVRALR</sequence>
<dbReference type="SUPFAM" id="SSF53383">
    <property type="entry name" value="PLP-dependent transferases"/>
    <property type="match status" value="1"/>
</dbReference>
<dbReference type="Gene3D" id="3.40.640.10">
    <property type="entry name" value="Type I PLP-dependent aspartate aminotransferase-like (Major domain)"/>
    <property type="match status" value="1"/>
</dbReference>
<organism evidence="8 9">
    <name type="scientific">Pendulispora rubella</name>
    <dbReference type="NCBI Taxonomy" id="2741070"/>
    <lineage>
        <taxon>Bacteria</taxon>
        <taxon>Pseudomonadati</taxon>
        <taxon>Myxococcota</taxon>
        <taxon>Myxococcia</taxon>
        <taxon>Myxococcales</taxon>
        <taxon>Sorangiineae</taxon>
        <taxon>Pendulisporaceae</taxon>
        <taxon>Pendulispora</taxon>
    </lineage>
</organism>
<keyword evidence="9" id="KW-1185">Reference proteome</keyword>
<feature type="domain" description="Aminotransferase class I/classII large" evidence="7">
    <location>
        <begin position="34"/>
        <end position="384"/>
    </location>
</feature>
<evidence type="ECO:0000313" key="8">
    <source>
        <dbReference type="EMBL" id="WXB01155.1"/>
    </source>
</evidence>
<evidence type="ECO:0000256" key="6">
    <source>
        <dbReference type="RuleBase" id="RU000481"/>
    </source>
</evidence>
<reference evidence="8" key="1">
    <citation type="submission" date="2021-12" db="EMBL/GenBank/DDBJ databases">
        <title>Discovery of the Pendulisporaceae a myxobacterial family with distinct sporulation behavior and unique specialized metabolism.</title>
        <authorList>
            <person name="Garcia R."/>
            <person name="Popoff A."/>
            <person name="Bader C.D."/>
            <person name="Loehr J."/>
            <person name="Walesch S."/>
            <person name="Walt C."/>
            <person name="Boldt J."/>
            <person name="Bunk B."/>
            <person name="Haeckl F.J.F.P.J."/>
            <person name="Gunesch A.P."/>
            <person name="Birkelbach J."/>
            <person name="Nuebel U."/>
            <person name="Pietschmann T."/>
            <person name="Bach T."/>
            <person name="Mueller R."/>
        </authorList>
    </citation>
    <scope>NUCLEOTIDE SEQUENCE</scope>
    <source>
        <strain evidence="8">MSr11367</strain>
    </source>
</reference>
<dbReference type="InterPro" id="IPR015424">
    <property type="entry name" value="PyrdxlP-dep_Trfase"/>
</dbReference>
<dbReference type="PANTHER" id="PTHR46383">
    <property type="entry name" value="ASPARTATE AMINOTRANSFERASE"/>
    <property type="match status" value="1"/>
</dbReference>
<evidence type="ECO:0000256" key="3">
    <source>
        <dbReference type="ARBA" id="ARBA00022576"/>
    </source>
</evidence>
<dbReference type="Gene3D" id="3.90.1150.10">
    <property type="entry name" value="Aspartate Aminotransferase, domain 1"/>
    <property type="match status" value="1"/>
</dbReference>
<dbReference type="Pfam" id="PF00155">
    <property type="entry name" value="Aminotran_1_2"/>
    <property type="match status" value="1"/>
</dbReference>
<dbReference type="EC" id="2.6.1.-" evidence="6"/>
<evidence type="ECO:0000256" key="4">
    <source>
        <dbReference type="ARBA" id="ARBA00022679"/>
    </source>
</evidence>
<dbReference type="GO" id="GO:0008483">
    <property type="term" value="F:transaminase activity"/>
    <property type="evidence" value="ECO:0007669"/>
    <property type="project" value="UniProtKB-KW"/>
</dbReference>
<dbReference type="InterPro" id="IPR050596">
    <property type="entry name" value="AspAT/PAT-like"/>
</dbReference>
<evidence type="ECO:0000259" key="7">
    <source>
        <dbReference type="Pfam" id="PF00155"/>
    </source>
</evidence>